<evidence type="ECO:0000313" key="2">
    <source>
        <dbReference type="EMBL" id="KAK0589242.1"/>
    </source>
</evidence>
<gene>
    <name evidence="2" type="ORF">LWI29_011471</name>
</gene>
<dbReference type="Proteomes" id="UP001168877">
    <property type="component" value="Unassembled WGS sequence"/>
</dbReference>
<feature type="compositionally biased region" description="Polar residues" evidence="1">
    <location>
        <begin position="69"/>
        <end position="90"/>
    </location>
</feature>
<evidence type="ECO:0000256" key="1">
    <source>
        <dbReference type="SAM" id="MobiDB-lite"/>
    </source>
</evidence>
<reference evidence="2" key="2">
    <citation type="submission" date="2023-06" db="EMBL/GenBank/DDBJ databases">
        <authorList>
            <person name="Swenson N.G."/>
            <person name="Wegrzyn J.L."/>
            <person name="Mcevoy S.L."/>
        </authorList>
    </citation>
    <scope>NUCLEOTIDE SEQUENCE</scope>
    <source>
        <strain evidence="2">NS2018</strain>
        <tissue evidence="2">Leaf</tissue>
    </source>
</reference>
<evidence type="ECO:0000313" key="3">
    <source>
        <dbReference type="Proteomes" id="UP001168877"/>
    </source>
</evidence>
<proteinExistence type="predicted"/>
<reference evidence="2" key="1">
    <citation type="journal article" date="2022" name="Plant J.">
        <title>Strategies of tolerance reflected in two North American maple genomes.</title>
        <authorList>
            <person name="McEvoy S.L."/>
            <person name="Sezen U.U."/>
            <person name="Trouern-Trend A."/>
            <person name="McMahon S.M."/>
            <person name="Schaberg P.G."/>
            <person name="Yang J."/>
            <person name="Wegrzyn J.L."/>
            <person name="Swenson N.G."/>
        </authorList>
    </citation>
    <scope>NUCLEOTIDE SEQUENCE</scope>
    <source>
        <strain evidence="2">NS2018</strain>
    </source>
</reference>
<accession>A0AA39VQY9</accession>
<name>A0AA39VQY9_ACESA</name>
<organism evidence="2 3">
    <name type="scientific">Acer saccharum</name>
    <name type="common">Sugar maple</name>
    <dbReference type="NCBI Taxonomy" id="4024"/>
    <lineage>
        <taxon>Eukaryota</taxon>
        <taxon>Viridiplantae</taxon>
        <taxon>Streptophyta</taxon>
        <taxon>Embryophyta</taxon>
        <taxon>Tracheophyta</taxon>
        <taxon>Spermatophyta</taxon>
        <taxon>Magnoliopsida</taxon>
        <taxon>eudicotyledons</taxon>
        <taxon>Gunneridae</taxon>
        <taxon>Pentapetalae</taxon>
        <taxon>rosids</taxon>
        <taxon>malvids</taxon>
        <taxon>Sapindales</taxon>
        <taxon>Sapindaceae</taxon>
        <taxon>Hippocastanoideae</taxon>
        <taxon>Acereae</taxon>
        <taxon>Acer</taxon>
    </lineage>
</organism>
<sequence>METKQVPHKVLPDPVLPPQDLGQSAFILRTPLDDPIAAHLSIHSTGLEGDPRFQSPSIQSTPAGDPRGQSPSIQSTPWHGQQNTLQTQSDGRAGRTVVSGHG</sequence>
<dbReference type="AlphaFoldDB" id="A0AA39VQY9"/>
<keyword evidence="3" id="KW-1185">Reference proteome</keyword>
<comment type="caution">
    <text evidence="2">The sequence shown here is derived from an EMBL/GenBank/DDBJ whole genome shotgun (WGS) entry which is preliminary data.</text>
</comment>
<protein>
    <submittedName>
        <fullName evidence="2">Uncharacterized protein</fullName>
    </submittedName>
</protein>
<dbReference type="EMBL" id="JAUESC010000381">
    <property type="protein sequence ID" value="KAK0589242.1"/>
    <property type="molecule type" value="Genomic_DNA"/>
</dbReference>
<feature type="region of interest" description="Disordered" evidence="1">
    <location>
        <begin position="42"/>
        <end position="102"/>
    </location>
</feature>